<protein>
    <submittedName>
        <fullName evidence="2">Uncharacterized protein</fullName>
    </submittedName>
</protein>
<name>A0A9J5VZ19_SOLCO</name>
<dbReference type="AlphaFoldDB" id="A0A9J5VZ19"/>
<evidence type="ECO:0000313" key="3">
    <source>
        <dbReference type="Proteomes" id="UP000824120"/>
    </source>
</evidence>
<evidence type="ECO:0000313" key="2">
    <source>
        <dbReference type="EMBL" id="KAG5568394.1"/>
    </source>
</evidence>
<evidence type="ECO:0000256" key="1">
    <source>
        <dbReference type="SAM" id="Phobius"/>
    </source>
</evidence>
<proteinExistence type="predicted"/>
<comment type="caution">
    <text evidence="2">The sequence shown here is derived from an EMBL/GenBank/DDBJ whole genome shotgun (WGS) entry which is preliminary data.</text>
</comment>
<organism evidence="2 3">
    <name type="scientific">Solanum commersonii</name>
    <name type="common">Commerson's wild potato</name>
    <name type="synonym">Commerson's nightshade</name>
    <dbReference type="NCBI Taxonomy" id="4109"/>
    <lineage>
        <taxon>Eukaryota</taxon>
        <taxon>Viridiplantae</taxon>
        <taxon>Streptophyta</taxon>
        <taxon>Embryophyta</taxon>
        <taxon>Tracheophyta</taxon>
        <taxon>Spermatophyta</taxon>
        <taxon>Magnoliopsida</taxon>
        <taxon>eudicotyledons</taxon>
        <taxon>Gunneridae</taxon>
        <taxon>Pentapetalae</taxon>
        <taxon>asterids</taxon>
        <taxon>lamiids</taxon>
        <taxon>Solanales</taxon>
        <taxon>Solanaceae</taxon>
        <taxon>Solanoideae</taxon>
        <taxon>Solaneae</taxon>
        <taxon>Solanum</taxon>
    </lineage>
</organism>
<accession>A0A9J5VZ19</accession>
<reference evidence="2" key="1">
    <citation type="submission" date="2020-09" db="EMBL/GenBank/DDBJ databases">
        <title>De no assembly of potato wild relative species, Solanum commersonii.</title>
        <authorList>
            <person name="Cho K."/>
        </authorList>
    </citation>
    <scope>NUCLEOTIDE SEQUENCE</scope>
    <source>
        <strain evidence="2">LZ3.2</strain>
        <tissue evidence="2">Leaf</tissue>
    </source>
</reference>
<keyword evidence="1" id="KW-0812">Transmembrane</keyword>
<keyword evidence="1" id="KW-1133">Transmembrane helix</keyword>
<keyword evidence="1" id="KW-0472">Membrane</keyword>
<keyword evidence="3" id="KW-1185">Reference proteome</keyword>
<dbReference type="Proteomes" id="UP000824120">
    <property type="component" value="Unassembled WGS sequence"/>
</dbReference>
<sequence length="77" mass="8374">MQSTACVPCYCFPMKSPCSRHVSPFGLDGVESLLSLTAIIIFCKLGGRLVIARRRCVHVRTMLLLSGLGGGQKKHNL</sequence>
<feature type="transmembrane region" description="Helical" evidence="1">
    <location>
        <begin position="33"/>
        <end position="51"/>
    </location>
</feature>
<dbReference type="EMBL" id="JACXVP010000135">
    <property type="protein sequence ID" value="KAG5568394.1"/>
    <property type="molecule type" value="Genomic_DNA"/>
</dbReference>
<gene>
    <name evidence="2" type="ORF">H5410_064590</name>
</gene>